<accession>A0ACB5UDJ2</accession>
<name>A0ACB5UDJ2_9FIRM</name>
<organism evidence="1 2">
    <name type="scientific">Vallitalea maricola</name>
    <dbReference type="NCBI Taxonomy" id="3074433"/>
    <lineage>
        <taxon>Bacteria</taxon>
        <taxon>Bacillati</taxon>
        <taxon>Bacillota</taxon>
        <taxon>Clostridia</taxon>
        <taxon>Lachnospirales</taxon>
        <taxon>Vallitaleaceae</taxon>
        <taxon>Vallitalea</taxon>
    </lineage>
</organism>
<evidence type="ECO:0000313" key="1">
    <source>
        <dbReference type="EMBL" id="GMQ61009.1"/>
    </source>
</evidence>
<proteinExistence type="predicted"/>
<gene>
    <name evidence="1" type="ORF">AN2V17_02370</name>
</gene>
<dbReference type="Proteomes" id="UP001374599">
    <property type="component" value="Unassembled WGS sequence"/>
</dbReference>
<protein>
    <submittedName>
        <fullName evidence="1">Uncharacterized protein</fullName>
    </submittedName>
</protein>
<keyword evidence="2" id="KW-1185">Reference proteome</keyword>
<dbReference type="EMBL" id="BTPU01000003">
    <property type="protein sequence ID" value="GMQ61009.1"/>
    <property type="molecule type" value="Genomic_DNA"/>
</dbReference>
<evidence type="ECO:0000313" key="2">
    <source>
        <dbReference type="Proteomes" id="UP001374599"/>
    </source>
</evidence>
<comment type="caution">
    <text evidence="1">The sequence shown here is derived from an EMBL/GenBank/DDBJ whole genome shotgun (WGS) entry which is preliminary data.</text>
</comment>
<sequence length="2230" mass="256467">MKKDIIIKIKIIAMLVILTNVAVIGTNCVYAGLLDVDFCEITEKEEVYRSTDLSSFTDERKFTDEDLEGIGKRKNKNKPRIIDEKEIEKTLEKSVRIDFGLEEPSDTYTYSEEIGNEIYSGELTLQSTDSEIKYGKHLVCYYERKYITKINISTKYYDAKGKYLGVTYSWDNTNDHDIFKDKNDNIYIKESAKRLKTERKNNSDGSYSIIDEWEGKYYTIEKKLKQVEGTTKNNIGYYKGTIKSIEYEHIYEAIYKVQYKTKEMKESNHGNDSSEQFVSDPVNIITGNSFSTDTDLELLDLGMSINATRYYNAQDERQGILGQSWRFNYESYIQEMEGNNNLKVIYPNGRTGVYIYNKDKNEYEALPGFYDQLIKEDDGTYTLILKNKTKYFYNINKKLSKIKDIQGNEVSLIYNSQNQLIQVKGALGKYINITYDQGKIIKITDSLGRSITYTYNNNLIEKVIDDAGAYTKYTYEGNKIKSITDKNGKVYITNDYDEFGRVIRQTDGNGGEINYDYNIITKENYYHNVKTGEKIRYQYNKRCYITKKIYEDSTYEEYTYDEKGNKKTSRNRNGYVTTFIYDDRNNIVKTISPEPHNYETKLDYDENDNVTRITRPNGVEENYTYDARNNLTEIEKQLDENTKAVTTFSYDDTGRRLSSTNPLGYTTSYQYNDYSPLPIKVIDPEGNITNYTYDNGNRVKTVTKDNSTLTYEYDHLNNITKVIDQNGNITRMKYDKMGNLIKSIKPNQYDISSDDGIGTTYKYNDMDKIIKTIDPLGNIYANKYDNAGNLAKVINPNTYDDVKDDGEGKSFVYDTNKRLIKTINPSGAQATIKYDPLGNVLKSITANNYNETTDDGEGISYTYDSLNRIVAIKDKDGNTISKNIYDEVGNIIKIVDCDGYETLYKNNDAGWLLVKQEPLKEEKGKVLYRQTRYKYDLLGRVIKEYKSKDYVLKDGNAEEYNIINYSYNKNNQVIKVTDSSGANIQYKYNNQSQLVEQKTKISDDVFSIKKYVYDKLGRIIKEIQVIDGEDIGSTNEKEEAITEYTYDKNGNLTQIKTPLGYKTIFTYDANNRIIKKEEEVEKDWLNETHVKANIYSHKDKIYENNIYTYNVNIDTTEKISDINLNIKYDPRVFDIEGIEKENESIEINTNTIGQISISSSEVYNIGKTDILKIKLRAKSQIIGLGYVTFTEESTYKNKNGEVKPFSELTGQRLDITGPDFNLNQKVEINDLTLAAQQISQNGVNTNYQYKYDTNNDGKVDTDDLTYISEWLDHNNSSNYKKLGISQIKNKIINTTYAKGTDKVIRETSYEYDKAGNLIKETDAEGVIEYAYDLQNNLIKQKDKEGNIYCYKYDEEGNVIKEIKPENYNEETNDGKAVSYTYDYLGRLTVVRDEENRVVQKNIYNAKGKLIQQIDPKGYQSAANDDTRCKTEYSYDIGGRLIAITTPELKQKGKQNTTYTYDAQDNIITITDAEGNVTKYVRDLWGRAETIINAKGNSSRYTYDYAGNVTSSIDPKGNKTKYVYNSQNRLKTVIDPQGKEIKYLYDLEARVIKETDRAGQDIHYKYNRDNNLIQKSVEGKNQDQYYLYNQIGRLQATISNNGIERYNYNKNGLITDKIMNNEIILSYKYNANNQIKSLTDIQGNAINYTYDSQARIKEVKDNTSTLATYNYKDNQLDAVTYNNGLSINYDYNKDNQVTRITHKKDSNKILNTYDYIYDLNGNIIEKLENQQSTKYEYDQLYQLTKVNYPNNIEEKYTYDVSGNRQKRTLKESILDGQSSPIVKEITTNYQYNNLNQLTKSIENDIITTYSYDKNGNLINENNSKSGTIYYNYDAYNRLINVTKPDGQYQTNYYTVGNLRKAIEENGVYTGFVYNAGQVVSEHNSYGEIRQNIIRGYQQIATKDDTNQINYYLHNVHGDITSIVNSEGKMLNAYNYDAYGNITSKEALVLNRYNYAGEQYDNVTGQYYLRARYYNPTIGRFIQEDSFRGDGLNLYSYVQNNPVNLVDPSGYCGKKTKNSDTTADYLNSAEDGLNMTSKVLDSVSKLGQTYIPEILKSAKRPNNIGIGQWNKLVATRVAEVIKDLKIFENLGTNLSKLQVFTVAGKNMQQNIENGTEASNVISDLTVDISFGFASVESGSLVYTLISTSIGGIPGAIVGIGSSLGLDYLINNQKINGHSITEWAKKGTSHWFNSYSDYISDTNAYMFEDKSPSEIGKEAAIHNLYNFTWQYGF</sequence>
<reference evidence="1" key="1">
    <citation type="submission" date="2023-09" db="EMBL/GenBank/DDBJ databases">
        <title>Vallitalea sediminicola and Vallitalea maricola sp. nov., anaerobic bacteria isolated from marine sediment.</title>
        <authorList>
            <person name="Hirano S."/>
            <person name="Maeda A."/>
            <person name="Terahara T."/>
            <person name="Mori K."/>
            <person name="Hamada M."/>
            <person name="Matsumoto R."/>
            <person name="Kobayashi T."/>
        </authorList>
    </citation>
    <scope>NUCLEOTIDE SEQUENCE</scope>
    <source>
        <strain evidence="1">AN17-2</strain>
    </source>
</reference>